<evidence type="ECO:0000313" key="2">
    <source>
        <dbReference type="EMBL" id="MFC6038977.1"/>
    </source>
</evidence>
<dbReference type="Proteomes" id="UP001596170">
    <property type="component" value="Unassembled WGS sequence"/>
</dbReference>
<reference evidence="3" key="1">
    <citation type="journal article" date="2019" name="Int. J. Syst. Evol. Microbiol.">
        <title>The Global Catalogue of Microorganisms (GCM) 10K type strain sequencing project: providing services to taxonomists for standard genome sequencing and annotation.</title>
        <authorList>
            <consortium name="The Broad Institute Genomics Platform"/>
            <consortium name="The Broad Institute Genome Sequencing Center for Infectious Disease"/>
            <person name="Wu L."/>
            <person name="Ma J."/>
        </authorList>
    </citation>
    <scope>NUCLEOTIDE SEQUENCE [LARGE SCALE GENOMIC DNA]</scope>
    <source>
        <strain evidence="3">CCUG 54527</strain>
    </source>
</reference>
<name>A0ABW1L7T8_9BACL</name>
<proteinExistence type="predicted"/>
<organism evidence="2 3">
    <name type="scientific">Paenisporosarcina macmurdoensis</name>
    <dbReference type="NCBI Taxonomy" id="212659"/>
    <lineage>
        <taxon>Bacteria</taxon>
        <taxon>Bacillati</taxon>
        <taxon>Bacillota</taxon>
        <taxon>Bacilli</taxon>
        <taxon>Bacillales</taxon>
        <taxon>Caryophanaceae</taxon>
        <taxon>Paenisporosarcina</taxon>
    </lineage>
</organism>
<dbReference type="EMBL" id="JBHSRI010000006">
    <property type="protein sequence ID" value="MFC6038977.1"/>
    <property type="molecule type" value="Genomic_DNA"/>
</dbReference>
<comment type="caution">
    <text evidence="2">The sequence shown here is derived from an EMBL/GenBank/DDBJ whole genome shotgun (WGS) entry which is preliminary data.</text>
</comment>
<keyword evidence="3" id="KW-1185">Reference proteome</keyword>
<gene>
    <name evidence="2" type="ORF">ACFPYN_05855</name>
</gene>
<keyword evidence="1" id="KW-0812">Transmembrane</keyword>
<evidence type="ECO:0000256" key="1">
    <source>
        <dbReference type="SAM" id="Phobius"/>
    </source>
</evidence>
<accession>A0ABW1L7T8</accession>
<feature type="transmembrane region" description="Helical" evidence="1">
    <location>
        <begin position="34"/>
        <end position="55"/>
    </location>
</feature>
<feature type="transmembrane region" description="Helical" evidence="1">
    <location>
        <begin position="7"/>
        <end position="28"/>
    </location>
</feature>
<keyword evidence="1" id="KW-1133">Transmembrane helix</keyword>
<keyword evidence="1" id="KW-0472">Membrane</keyword>
<sequence>MKYTGIFIGLFILSFIVFNLVGLITGATTNEEDMVAIIVVSIQNVAIITLLIYIAQKLGKNKAS</sequence>
<protein>
    <submittedName>
        <fullName evidence="2">Uncharacterized protein</fullName>
    </submittedName>
</protein>
<dbReference type="RefSeq" id="WP_377733078.1">
    <property type="nucleotide sequence ID" value="NZ_JBHSRI010000006.1"/>
</dbReference>
<evidence type="ECO:0000313" key="3">
    <source>
        <dbReference type="Proteomes" id="UP001596170"/>
    </source>
</evidence>